<dbReference type="RefSeq" id="WP_065576623.1">
    <property type="nucleotide sequence ID" value="NZ_JBNGCH010000380.1"/>
</dbReference>
<accession>A0A1B9R0I7</accession>
<proteinExistence type="predicted"/>
<dbReference type="AlphaFoldDB" id="A0A1B9R0I7"/>
<keyword evidence="2" id="KW-1185">Reference proteome</keyword>
<name>A0A1B9R0I7_9VIBR</name>
<evidence type="ECO:0000313" key="2">
    <source>
        <dbReference type="Proteomes" id="UP000093173"/>
    </source>
</evidence>
<dbReference type="Proteomes" id="UP000093173">
    <property type="component" value="Unassembled WGS sequence"/>
</dbReference>
<feature type="non-terminal residue" evidence="1">
    <location>
        <position position="1"/>
    </location>
</feature>
<gene>
    <name evidence="1" type="ORF">A6E14_07870</name>
</gene>
<comment type="caution">
    <text evidence="1">The sequence shown here is derived from an EMBL/GenBank/DDBJ whole genome shotgun (WGS) entry which is preliminary data.</text>
</comment>
<evidence type="ECO:0000313" key="1">
    <source>
        <dbReference type="EMBL" id="OCH77344.1"/>
    </source>
</evidence>
<organism evidence="1 2">
    <name type="scientific">Vibrio genomosp. F10</name>
    <dbReference type="NCBI Taxonomy" id="723171"/>
    <lineage>
        <taxon>Bacteria</taxon>
        <taxon>Pseudomonadati</taxon>
        <taxon>Pseudomonadota</taxon>
        <taxon>Gammaproteobacteria</taxon>
        <taxon>Vibrionales</taxon>
        <taxon>Vibrionaceae</taxon>
        <taxon>Vibrio</taxon>
    </lineage>
</organism>
<keyword evidence="1" id="KW-0808">Transferase</keyword>
<dbReference type="GO" id="GO:0016301">
    <property type="term" value="F:kinase activity"/>
    <property type="evidence" value="ECO:0007669"/>
    <property type="project" value="UniProtKB-KW"/>
</dbReference>
<keyword evidence="1" id="KW-0418">Kinase</keyword>
<dbReference type="EMBL" id="MAJZ01000380">
    <property type="protein sequence ID" value="OCH77344.1"/>
    <property type="molecule type" value="Genomic_DNA"/>
</dbReference>
<sequence>YINRFEDKWVVTQIGAKFGGEYFHHPKFGDYIVWPGNLLIDMDRYSGEAMSSTDIGISFNLSAKKINQLLAELGWITKTEQGWCATRSGACVGAIQKENPSSKQSFVLWHDSIANNKHLKQSVIEFLGQEASAHSTDKSLFNFRQKFEAKHRTLDGHYVCSIGELRIDNWLYMNGIPHAYQRQLPIEENALSDFYLPTGNVYLQYWGTDSSPTEQEQITQTKTLYEQHQLNLIEIFPSDSDQLDEVLPRKLREYGIKGY</sequence>
<reference evidence="2" key="1">
    <citation type="submission" date="2016-06" db="EMBL/GenBank/DDBJ databases">
        <authorList>
            <person name="Hehemann J.-H."/>
            <person name="Arevalo P."/>
            <person name="Datta M.S."/>
            <person name="Polz M.F."/>
        </authorList>
    </citation>
    <scope>NUCLEOTIDE SEQUENCE [LARGE SCALE GENOMIC DNA]</scope>
    <source>
        <strain evidence="2">9CSC122</strain>
    </source>
</reference>
<protein>
    <submittedName>
        <fullName evidence="1">Glycerol kinase</fullName>
    </submittedName>
</protein>